<dbReference type="FunFam" id="3.40.50.12780:FF:000012">
    <property type="entry name" value="Non-ribosomal peptide synthetase"/>
    <property type="match status" value="1"/>
</dbReference>
<evidence type="ECO:0000256" key="1">
    <source>
        <dbReference type="ARBA" id="ARBA00001957"/>
    </source>
</evidence>
<dbReference type="Pfam" id="PF13193">
    <property type="entry name" value="AMP-binding_C"/>
    <property type="match status" value="1"/>
</dbReference>
<keyword evidence="4" id="KW-0597">Phosphoprotein</keyword>
<dbReference type="PANTHER" id="PTHR45527:SF1">
    <property type="entry name" value="FATTY ACID SYNTHASE"/>
    <property type="match status" value="1"/>
</dbReference>
<proteinExistence type="inferred from homology"/>
<dbReference type="RefSeq" id="WP_309440656.1">
    <property type="nucleotide sequence ID" value="NZ_VLYX01000119.1"/>
</dbReference>
<dbReference type="Gene3D" id="3.30.300.30">
    <property type="match status" value="1"/>
</dbReference>
<comment type="caution">
    <text evidence="9">The sequence shown here is derived from an EMBL/GenBank/DDBJ whole genome shotgun (WGS) entry which is preliminary data.</text>
</comment>
<dbReference type="GO" id="GO:0003824">
    <property type="term" value="F:catalytic activity"/>
    <property type="evidence" value="ECO:0007669"/>
    <property type="project" value="InterPro"/>
</dbReference>
<dbReference type="InterPro" id="IPR023213">
    <property type="entry name" value="CAT-like_dom_sf"/>
</dbReference>
<dbReference type="InterPro" id="IPR009081">
    <property type="entry name" value="PP-bd_ACP"/>
</dbReference>
<organism evidence="9 10">
    <name type="scientific">Bacillus pseudomycoides</name>
    <dbReference type="NCBI Taxonomy" id="64104"/>
    <lineage>
        <taxon>Bacteria</taxon>
        <taxon>Bacillati</taxon>
        <taxon>Bacillota</taxon>
        <taxon>Bacilli</taxon>
        <taxon>Bacillales</taxon>
        <taxon>Bacillaceae</taxon>
        <taxon>Bacillus</taxon>
        <taxon>Bacillus cereus group</taxon>
    </lineage>
</organism>
<dbReference type="InterPro" id="IPR025110">
    <property type="entry name" value="AMP-bd_C"/>
</dbReference>
<evidence type="ECO:0000256" key="3">
    <source>
        <dbReference type="ARBA" id="ARBA00022450"/>
    </source>
</evidence>
<dbReference type="InterPro" id="IPR045851">
    <property type="entry name" value="AMP-bd_C_sf"/>
</dbReference>
<feature type="non-terminal residue" evidence="9">
    <location>
        <position position="932"/>
    </location>
</feature>
<dbReference type="InterPro" id="IPR000873">
    <property type="entry name" value="AMP-dep_synth/lig_dom"/>
</dbReference>
<dbReference type="InterPro" id="IPR006162">
    <property type="entry name" value="Ppantetheine_attach_site"/>
</dbReference>
<dbReference type="NCBIfam" id="TIGR01733">
    <property type="entry name" value="AA-adenyl-dom"/>
    <property type="match status" value="1"/>
</dbReference>
<keyword evidence="5" id="KW-0547">Nucleotide-binding</keyword>
<dbReference type="InterPro" id="IPR001242">
    <property type="entry name" value="Condensation_dom"/>
</dbReference>
<dbReference type="FunFam" id="3.40.50.980:FF:000001">
    <property type="entry name" value="Non-ribosomal peptide synthetase"/>
    <property type="match status" value="1"/>
</dbReference>
<dbReference type="GO" id="GO:0017000">
    <property type="term" value="P:antibiotic biosynthetic process"/>
    <property type="evidence" value="ECO:0007669"/>
    <property type="project" value="UniProtKB-KW"/>
</dbReference>
<dbReference type="Pfam" id="PF00501">
    <property type="entry name" value="AMP-binding"/>
    <property type="match status" value="1"/>
</dbReference>
<dbReference type="PROSITE" id="PS00455">
    <property type="entry name" value="AMP_BINDING"/>
    <property type="match status" value="1"/>
</dbReference>
<dbReference type="GO" id="GO:0008610">
    <property type="term" value="P:lipid biosynthetic process"/>
    <property type="evidence" value="ECO:0007669"/>
    <property type="project" value="UniProtKB-ARBA"/>
</dbReference>
<comment type="similarity">
    <text evidence="2">Belongs to the ATP-dependent AMP-binding enzyme family.</text>
</comment>
<dbReference type="GO" id="GO:0005524">
    <property type="term" value="F:ATP binding"/>
    <property type="evidence" value="ECO:0007669"/>
    <property type="project" value="UniProtKB-KW"/>
</dbReference>
<dbReference type="FunFam" id="3.30.300.30:FF:000010">
    <property type="entry name" value="Enterobactin synthetase component F"/>
    <property type="match status" value="1"/>
</dbReference>
<dbReference type="Proteomes" id="UP001248134">
    <property type="component" value="Unassembled WGS sequence"/>
</dbReference>
<dbReference type="InterPro" id="IPR036736">
    <property type="entry name" value="ACP-like_sf"/>
</dbReference>
<dbReference type="Gene3D" id="3.30.559.30">
    <property type="entry name" value="Nonribosomal peptide synthetase, condensation domain"/>
    <property type="match status" value="1"/>
</dbReference>
<dbReference type="Gene3D" id="1.10.1200.10">
    <property type="entry name" value="ACP-like"/>
    <property type="match status" value="1"/>
</dbReference>
<dbReference type="EMBL" id="VLYX01000119">
    <property type="protein sequence ID" value="MDR4329800.1"/>
    <property type="molecule type" value="Genomic_DNA"/>
</dbReference>
<dbReference type="PANTHER" id="PTHR45527">
    <property type="entry name" value="NONRIBOSOMAL PEPTIDE SYNTHETASE"/>
    <property type="match status" value="1"/>
</dbReference>
<dbReference type="Pfam" id="PF00550">
    <property type="entry name" value="PP-binding"/>
    <property type="match status" value="1"/>
</dbReference>
<dbReference type="SUPFAM" id="SSF52777">
    <property type="entry name" value="CoA-dependent acyltransferases"/>
    <property type="match status" value="2"/>
</dbReference>
<evidence type="ECO:0000256" key="7">
    <source>
        <dbReference type="ARBA" id="ARBA00023194"/>
    </source>
</evidence>
<evidence type="ECO:0000256" key="5">
    <source>
        <dbReference type="ARBA" id="ARBA00022741"/>
    </source>
</evidence>
<sequence>NALKAYENQDYPFEELVDKVNINRDMSRNPVFDTMFVLQNMQREEKSIQGLQLIPYVGKHKISKFDLTLIGIEEEGQISCMIEYATNLYKEETIKRMSEHFMQLIDAIIDDSHVKLSSLEIITSQEKTQILDVFNKTEIEYSNEKTIHQLFEEQVQRTPNQVAVVFEDQQLTYQELNERANQLARTLKAEGVRAEQLVAIMAERSLEMIIGILGVLKSGGAYVPIDPEYPEERIQYMLKDSKTQLLLLQHHLQDRIPFEGKLVNLNDEASYHKDGSNLESIVTSNQLAYVIYTSGSTGRPKGIMVEHLSIHNFIQAIINKIPIMEHVSILCMTTFSFDIFVLESLLPLVNGLKVVMADSKALTEGEAFNQLVNRHSVEVMQGTPSRIKLFMNQKEGIRALGKLKMLMIGGEAMPPGLYEQLRTYTDASIYNMYGPTETTVWSSIERVMKSQLSIGKPIANTRMYIMDDQLKLQPIGVRGELCIAGDGVTRGYLNRPDLTKEKFVENPFISGEKMYKTGDLARWLPDGSIEYLGRSDHQVKIRGYRIETGEVETALLEIELIQEAIIIAREDKDGLKQLCAYYVGDDSLTVEKLRSELSKELPNYMIPSYFVKLTQMPLTPNGKVDRKALLELEGNLQTGTEYEAPRTVVEVQLAEIWKEVLGLKQVGVKDNFFDIGGHSLKATALVSKVYKEMNVSISLREIFRFPTLQQMAGRITDMEQHIYVSIPSAEEREYYPVSSSQKRMYILNQLEGGEISYNITNVITVKGDLNCKRLEEAFRQLIQRHESLRTGFEMVNGKLMQRIETDIEFSIEYMKSSEQEVDNYVQRFVRAFNLQQAPLIRVGLIEIEPEHYLLLLDMHHIISDGVSMNIIMKEWVQLYEGEGLLPLRIGYKDYAVWQQKEIQSERMKKQETYWLDVFSKDIPLLDMPTDYV</sequence>
<feature type="domain" description="Carrier" evidence="8">
    <location>
        <begin position="644"/>
        <end position="719"/>
    </location>
</feature>
<keyword evidence="6" id="KW-0067">ATP-binding</keyword>
<dbReference type="GO" id="GO:0043041">
    <property type="term" value="P:amino acid activation for nonribosomal peptide biosynthetic process"/>
    <property type="evidence" value="ECO:0007669"/>
    <property type="project" value="TreeGrafter"/>
</dbReference>
<accession>A0AAJ2DN40</accession>
<dbReference type="Gene3D" id="2.30.38.10">
    <property type="entry name" value="Luciferase, Domain 3"/>
    <property type="match status" value="1"/>
</dbReference>
<dbReference type="SUPFAM" id="SSF47336">
    <property type="entry name" value="ACP-like"/>
    <property type="match status" value="1"/>
</dbReference>
<dbReference type="Gene3D" id="3.40.50.980">
    <property type="match status" value="2"/>
</dbReference>
<evidence type="ECO:0000256" key="2">
    <source>
        <dbReference type="ARBA" id="ARBA00006432"/>
    </source>
</evidence>
<dbReference type="SUPFAM" id="SSF56801">
    <property type="entry name" value="Acetyl-CoA synthetase-like"/>
    <property type="match status" value="1"/>
</dbReference>
<keyword evidence="3" id="KW-0596">Phosphopantetheine</keyword>
<gene>
    <name evidence="9" type="ORF">FOS08_29660</name>
</gene>
<dbReference type="Pfam" id="PF00668">
    <property type="entry name" value="Condensation"/>
    <property type="match status" value="2"/>
</dbReference>
<dbReference type="AlphaFoldDB" id="A0AAJ2DN40"/>
<evidence type="ECO:0000256" key="6">
    <source>
        <dbReference type="ARBA" id="ARBA00022840"/>
    </source>
</evidence>
<name>A0AAJ2DN40_9BACI</name>
<dbReference type="InterPro" id="IPR020845">
    <property type="entry name" value="AMP-binding_CS"/>
</dbReference>
<dbReference type="GO" id="GO:0005829">
    <property type="term" value="C:cytosol"/>
    <property type="evidence" value="ECO:0007669"/>
    <property type="project" value="TreeGrafter"/>
</dbReference>
<keyword evidence="7" id="KW-0045">Antibiotic biosynthesis</keyword>
<dbReference type="FunFam" id="2.30.38.10:FF:000001">
    <property type="entry name" value="Non-ribosomal peptide synthetase PvdI"/>
    <property type="match status" value="1"/>
</dbReference>
<evidence type="ECO:0000259" key="8">
    <source>
        <dbReference type="PROSITE" id="PS50075"/>
    </source>
</evidence>
<protein>
    <submittedName>
        <fullName evidence="9">Amino acid adenylation domain-containing protein</fullName>
    </submittedName>
</protein>
<dbReference type="GO" id="GO:0031177">
    <property type="term" value="F:phosphopantetheine binding"/>
    <property type="evidence" value="ECO:0007669"/>
    <property type="project" value="TreeGrafter"/>
</dbReference>
<dbReference type="InterPro" id="IPR010071">
    <property type="entry name" value="AA_adenyl_dom"/>
</dbReference>
<evidence type="ECO:0000313" key="10">
    <source>
        <dbReference type="Proteomes" id="UP001248134"/>
    </source>
</evidence>
<comment type="cofactor">
    <cofactor evidence="1">
        <name>pantetheine 4'-phosphate</name>
        <dbReference type="ChEBI" id="CHEBI:47942"/>
    </cofactor>
</comment>
<dbReference type="GO" id="GO:0044550">
    <property type="term" value="P:secondary metabolite biosynthetic process"/>
    <property type="evidence" value="ECO:0007669"/>
    <property type="project" value="UniProtKB-ARBA"/>
</dbReference>
<dbReference type="FunFam" id="1.10.1200.10:FF:000005">
    <property type="entry name" value="Nonribosomal peptide synthetase 1"/>
    <property type="match status" value="1"/>
</dbReference>
<dbReference type="Gene3D" id="3.30.559.10">
    <property type="entry name" value="Chloramphenicol acetyltransferase-like domain"/>
    <property type="match status" value="1"/>
</dbReference>
<evidence type="ECO:0000256" key="4">
    <source>
        <dbReference type="ARBA" id="ARBA00022553"/>
    </source>
</evidence>
<evidence type="ECO:0000313" key="9">
    <source>
        <dbReference type="EMBL" id="MDR4329800.1"/>
    </source>
</evidence>
<dbReference type="PROSITE" id="PS00012">
    <property type="entry name" value="PHOSPHOPANTETHEINE"/>
    <property type="match status" value="1"/>
</dbReference>
<feature type="non-terminal residue" evidence="9">
    <location>
        <position position="1"/>
    </location>
</feature>
<dbReference type="PROSITE" id="PS50075">
    <property type="entry name" value="CARRIER"/>
    <property type="match status" value="1"/>
</dbReference>
<reference evidence="9" key="1">
    <citation type="submission" date="2019-07" db="EMBL/GenBank/DDBJ databases">
        <title>Phylogenomic Reclassification of ATCC Bacillus Strains and Various Taxa within the Genus Bacillus.</title>
        <authorList>
            <person name="Riojas M.A."/>
            <person name="Frank A.M."/>
            <person name="Fenn S.L."/>
            <person name="King S.P."/>
            <person name="Brower S.M."/>
            <person name="Hazbon M.H."/>
        </authorList>
    </citation>
    <scope>NUCLEOTIDE SEQUENCE</scope>
    <source>
        <strain evidence="9">NR-12239</strain>
    </source>
</reference>